<feature type="coiled-coil region" evidence="1">
    <location>
        <begin position="108"/>
        <end position="142"/>
    </location>
</feature>
<dbReference type="Proteomes" id="UP000284842">
    <property type="component" value="Unassembled WGS sequence"/>
</dbReference>
<reference evidence="3 4" key="1">
    <citation type="journal article" date="2018" name="Evol. Lett.">
        <title>Horizontal gene cluster transfer increased hallucinogenic mushroom diversity.</title>
        <authorList>
            <person name="Reynolds H.T."/>
            <person name="Vijayakumar V."/>
            <person name="Gluck-Thaler E."/>
            <person name="Korotkin H.B."/>
            <person name="Matheny P.B."/>
            <person name="Slot J.C."/>
        </authorList>
    </citation>
    <scope>NUCLEOTIDE SEQUENCE [LARGE SCALE GENOMIC DNA]</scope>
    <source>
        <strain evidence="3 4">2629</strain>
    </source>
</reference>
<feature type="compositionally biased region" description="Polar residues" evidence="2">
    <location>
        <begin position="596"/>
        <end position="605"/>
    </location>
</feature>
<feature type="compositionally biased region" description="Pro residues" evidence="2">
    <location>
        <begin position="642"/>
        <end position="660"/>
    </location>
</feature>
<evidence type="ECO:0000313" key="3">
    <source>
        <dbReference type="EMBL" id="PPQ63646.1"/>
    </source>
</evidence>
<dbReference type="InterPro" id="IPR032675">
    <property type="entry name" value="LRR_dom_sf"/>
</dbReference>
<evidence type="ECO:0000256" key="2">
    <source>
        <dbReference type="SAM" id="MobiDB-lite"/>
    </source>
</evidence>
<dbReference type="Gene3D" id="3.80.10.10">
    <property type="entry name" value="Ribonuclease Inhibitor"/>
    <property type="match status" value="1"/>
</dbReference>
<feature type="region of interest" description="Disordered" evidence="2">
    <location>
        <begin position="1"/>
        <end position="20"/>
    </location>
</feature>
<feature type="compositionally biased region" description="Low complexity" evidence="2">
    <location>
        <begin position="564"/>
        <end position="573"/>
    </location>
</feature>
<dbReference type="OrthoDB" id="3365698at2759"/>
<organism evidence="3 4">
    <name type="scientific">Panaeolus cyanescens</name>
    <dbReference type="NCBI Taxonomy" id="181874"/>
    <lineage>
        <taxon>Eukaryota</taxon>
        <taxon>Fungi</taxon>
        <taxon>Dikarya</taxon>
        <taxon>Basidiomycota</taxon>
        <taxon>Agaricomycotina</taxon>
        <taxon>Agaricomycetes</taxon>
        <taxon>Agaricomycetidae</taxon>
        <taxon>Agaricales</taxon>
        <taxon>Agaricineae</taxon>
        <taxon>Galeropsidaceae</taxon>
        <taxon>Panaeolus</taxon>
    </lineage>
</organism>
<proteinExistence type="predicted"/>
<accession>A0A409VA13</accession>
<feature type="region of interest" description="Disordered" evidence="2">
    <location>
        <begin position="547"/>
        <end position="617"/>
    </location>
</feature>
<dbReference type="AlphaFoldDB" id="A0A409VA13"/>
<evidence type="ECO:0000313" key="4">
    <source>
        <dbReference type="Proteomes" id="UP000284842"/>
    </source>
</evidence>
<name>A0A409VA13_9AGAR</name>
<comment type="caution">
    <text evidence="3">The sequence shown here is derived from an EMBL/GenBank/DDBJ whole genome shotgun (WGS) entry which is preliminary data.</text>
</comment>
<sequence length="766" mass="84618">MEGSPSSAMEGQSELPNAADTFEISATPVYHYPADRFPGYASRPFVNYTSGSISSPTSFEAGLPELKRDVTPLESVDGLPPPPSKFSDKLYTNYIPRPSEINEITEYVAAVNTEVGRLDAEVAELEAALLAVNSKRARLKEIATAHQALISPLRRLPPEILQLIFVACLPPNRNAVMHASEAPVLLGRVCSEWRRISLSTPEVWSCLHIVPPNVNFSNPSSSSPKFERKRELIQMWLSRSGACPLYISFVWFAGDSEDEVKLCGQLLEVLVPMCSRWKQLEFQVPLKMFKPFVGLTVKDVPLLEGMSLMDNRTPLENESVDKWPDSLKFAENATALKNFTLTFFSGGIRLPTIPWPHLTTLYLESNISFFFPDSKEMLSTLQNCTALEHCTLKFPLSHTSPLPPYAALSNVFTLPELKMLCIDGDQHLHNTFHMSNTLLNIVAPKLRKLEIIGRAGRTDDELAPEPLSSIRKMLTQSKCRLESLSIESIAPNPEDFIAILRLAPDLVELTVHNWNLRLPAFNSNGVEITPEVPVEVAENVIMRALTLGPKSQGPRDGNADESYDSSALSAASAGVAPIGQGVEESDAEGDAKGVSVQDSGNGTQKSHADKSPIPSAMPCGYSSLHKCTRREIDPRPQGPDLIPGPPPPSAFDVPTDPPQPMHEKPGDDLIDDFTPLCPKLERFDFTLCDASQQTFCDFVESRWHNISEGMSQLKHIKCNFTAFEDEDVKKRMNKLRMAGMDATVTYQVPMNDDVNPSPWTGLEPQA</sequence>
<gene>
    <name evidence="3" type="ORF">CVT24_004420</name>
</gene>
<evidence type="ECO:0000256" key="1">
    <source>
        <dbReference type="SAM" id="Coils"/>
    </source>
</evidence>
<dbReference type="EMBL" id="NHTK01006115">
    <property type="protein sequence ID" value="PPQ63646.1"/>
    <property type="molecule type" value="Genomic_DNA"/>
</dbReference>
<keyword evidence="1" id="KW-0175">Coiled coil</keyword>
<dbReference type="STRING" id="181874.A0A409VA13"/>
<keyword evidence="4" id="KW-1185">Reference proteome</keyword>
<dbReference type="InParanoid" id="A0A409VA13"/>
<feature type="compositionally biased region" description="Polar residues" evidence="2">
    <location>
        <begin position="1"/>
        <end position="10"/>
    </location>
</feature>
<feature type="region of interest" description="Disordered" evidence="2">
    <location>
        <begin position="630"/>
        <end position="665"/>
    </location>
</feature>
<dbReference type="SUPFAM" id="SSF52047">
    <property type="entry name" value="RNI-like"/>
    <property type="match status" value="1"/>
</dbReference>
<protein>
    <submittedName>
        <fullName evidence="3">Uncharacterized protein</fullName>
    </submittedName>
</protein>